<dbReference type="InterPro" id="IPR025948">
    <property type="entry name" value="HTH-like_dom"/>
</dbReference>
<dbReference type="PANTHER" id="PTHR47515">
    <property type="entry name" value="LOW CALCIUM RESPONSE LOCUS PROTEIN T"/>
    <property type="match status" value="1"/>
</dbReference>
<dbReference type="PROSITE" id="PS50994">
    <property type="entry name" value="INTEGRASE"/>
    <property type="match status" value="1"/>
</dbReference>
<dbReference type="GO" id="GO:0003676">
    <property type="term" value="F:nucleic acid binding"/>
    <property type="evidence" value="ECO:0007669"/>
    <property type="project" value="InterPro"/>
</dbReference>
<sequence length="306" mass="36355">MEVDNQEVVDKIKETQSDPDTDYGYRKMYTLLMIAGYFINHKKVYRLMEEAGLLKERHKKMDKTYVKYRIVTPEGPLEVLEMDIKYVWVTKERRYAFILTVIDTFTRFVLHWQEGFTMKSSQVKQAWEEIIANYLQPADLLRKQIHIEIRNDNGPQFGAKIIRHFFEENHLNQVFTHPYTPQENGHIESFHSILSRAIGNQAFWDMEELITRLTIFYEKYNNVRLHGSIANLSPRVFWDLWQEGNITRRVLKNKKVKFNLNIPYQQLSGNMNLREVPCSQTKTLDGFEDEKINEMFGAESFLQPSV</sequence>
<organism evidence="2">
    <name type="scientific">marine sediment metagenome</name>
    <dbReference type="NCBI Taxonomy" id="412755"/>
    <lineage>
        <taxon>unclassified sequences</taxon>
        <taxon>metagenomes</taxon>
        <taxon>ecological metagenomes</taxon>
    </lineage>
</organism>
<dbReference type="PANTHER" id="PTHR47515:SF2">
    <property type="entry name" value="INTEGRASE CORE DOMAIN PROTEIN"/>
    <property type="match status" value="1"/>
</dbReference>
<reference evidence="2" key="1">
    <citation type="journal article" date="2015" name="Nature">
        <title>Complex archaea that bridge the gap between prokaryotes and eukaryotes.</title>
        <authorList>
            <person name="Spang A."/>
            <person name="Saw J.H."/>
            <person name="Jorgensen S.L."/>
            <person name="Zaremba-Niedzwiedzka K."/>
            <person name="Martijn J."/>
            <person name="Lind A.E."/>
            <person name="van Eijk R."/>
            <person name="Schleper C."/>
            <person name="Guy L."/>
            <person name="Ettema T.J."/>
        </authorList>
    </citation>
    <scope>NUCLEOTIDE SEQUENCE</scope>
</reference>
<dbReference type="EMBL" id="LAZR01033633">
    <property type="protein sequence ID" value="KKL47520.1"/>
    <property type="molecule type" value="Genomic_DNA"/>
</dbReference>
<feature type="domain" description="Integrase catalytic" evidence="1">
    <location>
        <begin position="72"/>
        <end position="242"/>
    </location>
</feature>
<protein>
    <recommendedName>
        <fullName evidence="1">Integrase catalytic domain-containing protein</fullName>
    </recommendedName>
</protein>
<evidence type="ECO:0000313" key="2">
    <source>
        <dbReference type="EMBL" id="KKL47520.1"/>
    </source>
</evidence>
<dbReference type="Pfam" id="PF00665">
    <property type="entry name" value="rve"/>
    <property type="match status" value="1"/>
</dbReference>
<dbReference type="Gene3D" id="3.30.420.10">
    <property type="entry name" value="Ribonuclease H-like superfamily/Ribonuclease H"/>
    <property type="match status" value="1"/>
</dbReference>
<evidence type="ECO:0000259" key="1">
    <source>
        <dbReference type="PROSITE" id="PS50994"/>
    </source>
</evidence>
<dbReference type="SUPFAM" id="SSF53098">
    <property type="entry name" value="Ribonuclease H-like"/>
    <property type="match status" value="1"/>
</dbReference>
<name>A0A0F9ERJ0_9ZZZZ</name>
<dbReference type="InterPro" id="IPR012337">
    <property type="entry name" value="RNaseH-like_sf"/>
</dbReference>
<dbReference type="AlphaFoldDB" id="A0A0F9ERJ0"/>
<dbReference type="GO" id="GO:0015074">
    <property type="term" value="P:DNA integration"/>
    <property type="evidence" value="ECO:0007669"/>
    <property type="project" value="InterPro"/>
</dbReference>
<comment type="caution">
    <text evidence="2">The sequence shown here is derived from an EMBL/GenBank/DDBJ whole genome shotgun (WGS) entry which is preliminary data.</text>
</comment>
<proteinExistence type="predicted"/>
<dbReference type="Pfam" id="PF13276">
    <property type="entry name" value="HTH_21"/>
    <property type="match status" value="1"/>
</dbReference>
<dbReference type="InterPro" id="IPR001584">
    <property type="entry name" value="Integrase_cat-core"/>
</dbReference>
<gene>
    <name evidence="2" type="ORF">LCGC14_2334710</name>
</gene>
<accession>A0A0F9ERJ0</accession>
<dbReference type="InterPro" id="IPR036397">
    <property type="entry name" value="RNaseH_sf"/>
</dbReference>